<gene>
    <name evidence="3" type="ORF">N8I74_15455</name>
</gene>
<comment type="similarity">
    <text evidence="1">Belongs to the AHA1 family.</text>
</comment>
<dbReference type="InterPro" id="IPR013538">
    <property type="entry name" value="ASHA1/2-like_C"/>
</dbReference>
<dbReference type="Proteomes" id="UP001061302">
    <property type="component" value="Chromosome"/>
</dbReference>
<evidence type="ECO:0000313" key="4">
    <source>
        <dbReference type="Proteomes" id="UP001061302"/>
    </source>
</evidence>
<evidence type="ECO:0000259" key="2">
    <source>
        <dbReference type="Pfam" id="PF08327"/>
    </source>
</evidence>
<organism evidence="3 4">
    <name type="scientific">Chitiniphilus purpureus</name>
    <dbReference type="NCBI Taxonomy" id="2981137"/>
    <lineage>
        <taxon>Bacteria</taxon>
        <taxon>Pseudomonadati</taxon>
        <taxon>Pseudomonadota</taxon>
        <taxon>Betaproteobacteria</taxon>
        <taxon>Neisseriales</taxon>
        <taxon>Chitinibacteraceae</taxon>
        <taxon>Chitiniphilus</taxon>
    </lineage>
</organism>
<dbReference type="SUPFAM" id="SSF55961">
    <property type="entry name" value="Bet v1-like"/>
    <property type="match status" value="1"/>
</dbReference>
<sequence>MSYTLTQVRILRAPPERVYRAFLDPAALAKWNAPNGFTAVVHELDARVGGRYRISFVNFGHGQAHSFGGEYLELVPGERIVATDRFDDPNLPDSIRTTVTFKAVSCGCELTVTQAGLPDVIPADACRMGWQESLDLLARLVEPEIPTQ</sequence>
<dbReference type="EMBL" id="CP106753">
    <property type="protein sequence ID" value="UXY14701.1"/>
    <property type="molecule type" value="Genomic_DNA"/>
</dbReference>
<proteinExistence type="inferred from homology"/>
<feature type="domain" description="Activator of Hsp90 ATPase homologue 1/2-like C-terminal" evidence="2">
    <location>
        <begin position="12"/>
        <end position="142"/>
    </location>
</feature>
<accession>A0ABY6DK18</accession>
<protein>
    <submittedName>
        <fullName evidence="3">SRPBCC family protein</fullName>
    </submittedName>
</protein>
<reference evidence="3" key="1">
    <citation type="submission" date="2022-10" db="EMBL/GenBank/DDBJ databases">
        <title>Chitiniphilus purpureus sp. nov., a novel chitin-degrading bacterium isolated from crawfish pond sediment.</title>
        <authorList>
            <person name="Li K."/>
        </authorList>
    </citation>
    <scope>NUCLEOTIDE SEQUENCE</scope>
    <source>
        <strain evidence="3">CD1</strain>
    </source>
</reference>
<dbReference type="InterPro" id="IPR023393">
    <property type="entry name" value="START-like_dom_sf"/>
</dbReference>
<keyword evidence="4" id="KW-1185">Reference proteome</keyword>
<evidence type="ECO:0000313" key="3">
    <source>
        <dbReference type="EMBL" id="UXY14701.1"/>
    </source>
</evidence>
<dbReference type="Pfam" id="PF08327">
    <property type="entry name" value="AHSA1"/>
    <property type="match status" value="1"/>
</dbReference>
<dbReference type="CDD" id="cd08895">
    <property type="entry name" value="SRPBCC_CalC_Aha1-like_2"/>
    <property type="match status" value="1"/>
</dbReference>
<dbReference type="Gene3D" id="3.30.530.20">
    <property type="match status" value="1"/>
</dbReference>
<name>A0ABY6DK18_9NEIS</name>
<evidence type="ECO:0000256" key="1">
    <source>
        <dbReference type="ARBA" id="ARBA00006817"/>
    </source>
</evidence>
<dbReference type="RefSeq" id="WP_263124004.1">
    <property type="nucleotide sequence ID" value="NZ_CP106753.1"/>
</dbReference>